<proteinExistence type="predicted"/>
<sequence length="130" mass="13568">RCLLIAMSCAIASVSPCIPMRPTDEGIPAAKPCMPQIIVAKRSDLGQFDGILTEVSTAVTATTMSCTNGLNLCFLDNSGAGGAKRVADKAVTAQCVNGIWKGKRPDGTIFNLGDPPNPFLPPTYVACENP</sequence>
<feature type="signal peptide" evidence="1">
    <location>
        <begin position="1"/>
        <end position="17"/>
    </location>
</feature>
<evidence type="ECO:0000313" key="3">
    <source>
        <dbReference type="Proteomes" id="UP001432027"/>
    </source>
</evidence>
<dbReference type="AlphaFoldDB" id="A0AAV5TVP0"/>
<reference evidence="2" key="1">
    <citation type="submission" date="2023-10" db="EMBL/GenBank/DDBJ databases">
        <title>Genome assembly of Pristionchus species.</title>
        <authorList>
            <person name="Yoshida K."/>
            <person name="Sommer R.J."/>
        </authorList>
    </citation>
    <scope>NUCLEOTIDE SEQUENCE</scope>
    <source>
        <strain evidence="2">RS0144</strain>
    </source>
</reference>
<dbReference type="Proteomes" id="UP001432027">
    <property type="component" value="Unassembled WGS sequence"/>
</dbReference>
<keyword evidence="1" id="KW-0732">Signal</keyword>
<keyword evidence="3" id="KW-1185">Reference proteome</keyword>
<feature type="non-terminal residue" evidence="2">
    <location>
        <position position="1"/>
    </location>
</feature>
<evidence type="ECO:0000313" key="2">
    <source>
        <dbReference type="EMBL" id="GMS98608.1"/>
    </source>
</evidence>
<feature type="chain" id="PRO_5043932836" evidence="1">
    <location>
        <begin position="18"/>
        <end position="130"/>
    </location>
</feature>
<name>A0AAV5TVP0_9BILA</name>
<protein>
    <submittedName>
        <fullName evidence="2">Uncharacterized protein</fullName>
    </submittedName>
</protein>
<organism evidence="2 3">
    <name type="scientific">Pristionchus entomophagus</name>
    <dbReference type="NCBI Taxonomy" id="358040"/>
    <lineage>
        <taxon>Eukaryota</taxon>
        <taxon>Metazoa</taxon>
        <taxon>Ecdysozoa</taxon>
        <taxon>Nematoda</taxon>
        <taxon>Chromadorea</taxon>
        <taxon>Rhabditida</taxon>
        <taxon>Rhabditina</taxon>
        <taxon>Diplogasteromorpha</taxon>
        <taxon>Diplogasteroidea</taxon>
        <taxon>Neodiplogasteridae</taxon>
        <taxon>Pristionchus</taxon>
    </lineage>
</organism>
<comment type="caution">
    <text evidence="2">The sequence shown here is derived from an EMBL/GenBank/DDBJ whole genome shotgun (WGS) entry which is preliminary data.</text>
</comment>
<evidence type="ECO:0000256" key="1">
    <source>
        <dbReference type="SAM" id="SignalP"/>
    </source>
</evidence>
<dbReference type="EMBL" id="BTSX01000005">
    <property type="protein sequence ID" value="GMS98608.1"/>
    <property type="molecule type" value="Genomic_DNA"/>
</dbReference>
<gene>
    <name evidence="2" type="ORF">PENTCL1PPCAC_20783</name>
</gene>
<accession>A0AAV5TVP0</accession>